<evidence type="ECO:0000313" key="4">
    <source>
        <dbReference type="Proteomes" id="UP001385809"/>
    </source>
</evidence>
<dbReference type="InterPro" id="IPR051943">
    <property type="entry name" value="TRAFAC_Dynamin-like_GTPase"/>
</dbReference>
<dbReference type="PANTHER" id="PTHR43681:SF1">
    <property type="entry name" value="SARCALUMENIN"/>
    <property type="match status" value="1"/>
</dbReference>
<dbReference type="Proteomes" id="UP001385809">
    <property type="component" value="Unassembled WGS sequence"/>
</dbReference>
<dbReference type="EMBL" id="JBBEGN010000001">
    <property type="protein sequence ID" value="MEJ2866692.1"/>
    <property type="molecule type" value="Genomic_DNA"/>
</dbReference>
<dbReference type="RefSeq" id="WP_337693307.1">
    <property type="nucleotide sequence ID" value="NZ_JBBEGN010000001.1"/>
</dbReference>
<dbReference type="PANTHER" id="PTHR43681">
    <property type="entry name" value="TRANSMEMBRANE GTPASE FZO"/>
    <property type="match status" value="1"/>
</dbReference>
<comment type="caution">
    <text evidence="3">The sequence shown here is derived from an EMBL/GenBank/DDBJ whole genome shotgun (WGS) entry which is preliminary data.</text>
</comment>
<feature type="transmembrane region" description="Helical" evidence="1">
    <location>
        <begin position="490"/>
        <end position="517"/>
    </location>
</feature>
<evidence type="ECO:0000259" key="2">
    <source>
        <dbReference type="Pfam" id="PF00350"/>
    </source>
</evidence>
<keyword evidence="1" id="KW-1133">Transmembrane helix</keyword>
<accession>A0ABU8MJ70</accession>
<evidence type="ECO:0000256" key="1">
    <source>
        <dbReference type="SAM" id="Phobius"/>
    </source>
</evidence>
<name>A0ABU8MJ70_9PSEU</name>
<keyword evidence="1" id="KW-0472">Membrane</keyword>
<keyword evidence="1" id="KW-0812">Transmembrane</keyword>
<protein>
    <submittedName>
        <fullName evidence="3">Dynamin family protein</fullName>
    </submittedName>
</protein>
<reference evidence="3 4" key="1">
    <citation type="submission" date="2024-03" db="EMBL/GenBank/DDBJ databases">
        <title>Actinomycetospora sp. OC33-EN08, a novel actinomycete isolated from wild orchid (Aerides multiflora).</title>
        <authorList>
            <person name="Suriyachadkun C."/>
        </authorList>
    </citation>
    <scope>NUCLEOTIDE SEQUENCE [LARGE SCALE GENOMIC DNA]</scope>
    <source>
        <strain evidence="3 4">OC33-EN08</strain>
    </source>
</reference>
<dbReference type="SUPFAM" id="SSF52540">
    <property type="entry name" value="P-loop containing nucleoside triphosphate hydrolases"/>
    <property type="match status" value="1"/>
</dbReference>
<dbReference type="InterPro" id="IPR027417">
    <property type="entry name" value="P-loop_NTPase"/>
</dbReference>
<gene>
    <name evidence="3" type="ORF">WCD74_02890</name>
</gene>
<sequence length="638" mass="68230">MSGSATKGAAAPTASGRSAKKARSAVELIGLARSTAAALERTDLAERLQAVERAVVDDRARVLVIGEFKAGKSELVNALLGGRVLPTDAHRATTVPTVCTYDDTPSVVLARVVDGEADAETVDPGSLAEHVTEKGNPENRAGWAHADVRLPRSLLAHGLRLVDTPGAGGLASPTSVSTMAELPGADAVVLVSDAGRELTAPELALVRTAAAVGATVVVAMSRTDIHPRWRRIAELDRGHLSAAGLDGVHLVPTSARLALLAARPEDGAEPDASLAEESGLPDLTRILVDRVAAGRAERRVRTVADEVIVCTEQLAGALRAERDALADPRRAQMIADEQERSRERVAALRGRAARWQQTLNDGIADLNSDIDHDLRDRLRTVLTDAETALDDTDPAKTWEQFSPWLHQQVAAAVATNAVWAEERTRWLSETVARHFAEDGEGVLPEVLVGHDVDGSAVVADPVGMLAQPDHEKVGVAGQFLIGMRGSYGGILMVGLITTVAGMALLNPFSIGAGLLLGSKTLVDERKRALQRRRAEAKQAVRRHIDEIIFQAGKNSRDMLRGVQRGLRDHFTRTSDELDRSLSLTAQAAKAVEADSASRKKRLAEVEARLARVEELLTRARELRGRQEGAAPATRMVRT</sequence>
<evidence type="ECO:0000313" key="3">
    <source>
        <dbReference type="EMBL" id="MEJ2866692.1"/>
    </source>
</evidence>
<organism evidence="3 4">
    <name type="scientific">Actinomycetospora aurantiaca</name>
    <dbReference type="NCBI Taxonomy" id="3129233"/>
    <lineage>
        <taxon>Bacteria</taxon>
        <taxon>Bacillati</taxon>
        <taxon>Actinomycetota</taxon>
        <taxon>Actinomycetes</taxon>
        <taxon>Pseudonocardiales</taxon>
        <taxon>Pseudonocardiaceae</taxon>
        <taxon>Actinomycetospora</taxon>
    </lineage>
</organism>
<dbReference type="Gene3D" id="3.40.50.300">
    <property type="entry name" value="P-loop containing nucleotide triphosphate hydrolases"/>
    <property type="match status" value="1"/>
</dbReference>
<feature type="domain" description="Dynamin N-terminal" evidence="2">
    <location>
        <begin position="62"/>
        <end position="200"/>
    </location>
</feature>
<proteinExistence type="predicted"/>
<dbReference type="Pfam" id="PF00350">
    <property type="entry name" value="Dynamin_N"/>
    <property type="match status" value="1"/>
</dbReference>
<keyword evidence="4" id="KW-1185">Reference proteome</keyword>
<dbReference type="InterPro" id="IPR045063">
    <property type="entry name" value="Dynamin_N"/>
</dbReference>